<evidence type="ECO:0000313" key="2">
    <source>
        <dbReference type="Proteomes" id="UP000192223"/>
    </source>
</evidence>
<gene>
    <name evidence="3" type="primary">LOC108737307</name>
</gene>
<dbReference type="Proteomes" id="UP000192223">
    <property type="component" value="Unplaced"/>
</dbReference>
<evidence type="ECO:0000256" key="1">
    <source>
        <dbReference type="SAM" id="Coils"/>
    </source>
</evidence>
<dbReference type="AlphaFoldDB" id="A0A7F5RLX8"/>
<dbReference type="InParanoid" id="A0A7F5RLX8"/>
<protein>
    <submittedName>
        <fullName evidence="3">Uncharacterized protein LOC108737307</fullName>
    </submittedName>
</protein>
<accession>A0A7F5RLX8</accession>
<keyword evidence="2" id="KW-1185">Reference proteome</keyword>
<dbReference type="KEGG" id="apln:108737307"/>
<keyword evidence="1" id="KW-0175">Coiled coil</keyword>
<proteinExistence type="predicted"/>
<dbReference type="OrthoDB" id="6776041at2759"/>
<reference evidence="3" key="1">
    <citation type="submission" date="2025-08" db="UniProtKB">
        <authorList>
            <consortium name="RefSeq"/>
        </authorList>
    </citation>
    <scope>IDENTIFICATION</scope>
    <source>
        <tissue evidence="3">Entire body</tissue>
    </source>
</reference>
<dbReference type="RefSeq" id="XP_025837028.1">
    <property type="nucleotide sequence ID" value="XM_025981243.1"/>
</dbReference>
<organism evidence="2 3">
    <name type="scientific">Agrilus planipennis</name>
    <name type="common">Emerald ash borer</name>
    <name type="synonym">Agrilus marcopoli</name>
    <dbReference type="NCBI Taxonomy" id="224129"/>
    <lineage>
        <taxon>Eukaryota</taxon>
        <taxon>Metazoa</taxon>
        <taxon>Ecdysozoa</taxon>
        <taxon>Arthropoda</taxon>
        <taxon>Hexapoda</taxon>
        <taxon>Insecta</taxon>
        <taxon>Pterygota</taxon>
        <taxon>Neoptera</taxon>
        <taxon>Endopterygota</taxon>
        <taxon>Coleoptera</taxon>
        <taxon>Polyphaga</taxon>
        <taxon>Elateriformia</taxon>
        <taxon>Buprestoidea</taxon>
        <taxon>Buprestidae</taxon>
        <taxon>Agrilinae</taxon>
        <taxon>Agrilus</taxon>
    </lineage>
</organism>
<dbReference type="GeneID" id="108737307"/>
<name>A0A7F5RLX8_AGRPL</name>
<sequence length="110" mass="12932">MEKCQNLVLEYKQQIASLEKKITKLEFQRCESSIRHHEISWKHNREQLLNEKLEQVLQRILAEIQKMRNDGTLPKTEADNLLSLIHVQFERFEETNNKTVAAITSGSQNV</sequence>
<evidence type="ECO:0000313" key="3">
    <source>
        <dbReference type="RefSeq" id="XP_025837028.1"/>
    </source>
</evidence>
<feature type="coiled-coil region" evidence="1">
    <location>
        <begin position="1"/>
        <end position="70"/>
    </location>
</feature>